<dbReference type="AlphaFoldDB" id="A0A8T7LVS6"/>
<dbReference type="NCBIfam" id="TIGR01063">
    <property type="entry name" value="gyrA"/>
    <property type="match status" value="1"/>
</dbReference>
<dbReference type="GO" id="GO:0009330">
    <property type="term" value="C:DNA topoisomerase type II (double strand cut, ATP-hydrolyzing) complex"/>
    <property type="evidence" value="ECO:0007669"/>
    <property type="project" value="TreeGrafter"/>
</dbReference>
<comment type="subunit">
    <text evidence="8">Heterotetramer composed of ParC and ParE.</text>
</comment>
<keyword evidence="6 9" id="KW-0238">DNA-binding</keyword>
<evidence type="ECO:0000256" key="4">
    <source>
        <dbReference type="ARBA" id="ARBA00022840"/>
    </source>
</evidence>
<evidence type="ECO:0000256" key="11">
    <source>
        <dbReference type="SAM" id="Coils"/>
    </source>
</evidence>
<feature type="short sequence motif" description="GyrA-box" evidence="9">
    <location>
        <begin position="525"/>
        <end position="531"/>
    </location>
</feature>
<dbReference type="EC" id="5.6.2.2" evidence="9"/>
<evidence type="ECO:0000313" key="15">
    <source>
        <dbReference type="EMBL" id="WJW65487.1"/>
    </source>
</evidence>
<evidence type="ECO:0000256" key="8">
    <source>
        <dbReference type="ARBA" id="ARBA00063644"/>
    </source>
</evidence>
<dbReference type="Gene3D" id="3.90.199.10">
    <property type="entry name" value="Topoisomerase II, domain 5"/>
    <property type="match status" value="1"/>
</dbReference>
<comment type="subcellular location">
    <subcellularLocation>
        <location evidence="9">Cytoplasm</location>
    </subcellularLocation>
</comment>
<evidence type="ECO:0000256" key="3">
    <source>
        <dbReference type="ARBA" id="ARBA00022741"/>
    </source>
</evidence>
<organism evidence="14 16">
    <name type="scientific">Candidatus Chlorohelix allophototropha</name>
    <dbReference type="NCBI Taxonomy" id="3003348"/>
    <lineage>
        <taxon>Bacteria</taxon>
        <taxon>Bacillati</taxon>
        <taxon>Chloroflexota</taxon>
        <taxon>Chloroflexia</taxon>
        <taxon>Candidatus Chloroheliales</taxon>
        <taxon>Candidatus Chloroheliaceae</taxon>
        <taxon>Candidatus Chlorohelix</taxon>
    </lineage>
</organism>
<evidence type="ECO:0000256" key="6">
    <source>
        <dbReference type="ARBA" id="ARBA00023125"/>
    </source>
</evidence>
<dbReference type="FunFam" id="2.120.10.90:FF:000005">
    <property type="entry name" value="DNA topoisomerase 4 subunit A"/>
    <property type="match status" value="1"/>
</dbReference>
<dbReference type="Pfam" id="PF03989">
    <property type="entry name" value="DNA_gyraseA_C"/>
    <property type="match status" value="6"/>
</dbReference>
<dbReference type="Gene3D" id="1.10.268.10">
    <property type="entry name" value="Topoisomerase, domain 3"/>
    <property type="match status" value="1"/>
</dbReference>
<dbReference type="GO" id="GO:0005694">
    <property type="term" value="C:chromosome"/>
    <property type="evidence" value="ECO:0007669"/>
    <property type="project" value="InterPro"/>
</dbReference>
<reference evidence="14 16" key="1">
    <citation type="submission" date="2020-06" db="EMBL/GenBank/DDBJ databases">
        <title>Anoxygenic phototrophic Chloroflexota member uses a Type I reaction center.</title>
        <authorList>
            <person name="Tsuji J.M."/>
            <person name="Shaw N.A."/>
            <person name="Nagashima S."/>
            <person name="Venkiteswaran J."/>
            <person name="Schiff S.L."/>
            <person name="Hanada S."/>
            <person name="Tank M."/>
            <person name="Neufeld J.D."/>
        </authorList>
    </citation>
    <scope>NUCLEOTIDE SEQUENCE [LARGE SCALE GENOMIC DNA]</scope>
    <source>
        <strain evidence="14">L227-S17</strain>
    </source>
</reference>
<dbReference type="SMART" id="SM00434">
    <property type="entry name" value="TOP4c"/>
    <property type="match status" value="1"/>
</dbReference>
<keyword evidence="3 9" id="KW-0547">Nucleotide-binding</keyword>
<comment type="similarity">
    <text evidence="2 9">Belongs to the type II topoisomerase GyrA/ParC subunit family.</text>
</comment>
<dbReference type="InterPro" id="IPR005743">
    <property type="entry name" value="GyrA"/>
</dbReference>
<evidence type="ECO:0000313" key="17">
    <source>
        <dbReference type="Proteomes" id="UP001431572"/>
    </source>
</evidence>
<dbReference type="GO" id="GO:0006265">
    <property type="term" value="P:DNA topological change"/>
    <property type="evidence" value="ECO:0007669"/>
    <property type="project" value="UniProtKB-UniRule"/>
</dbReference>
<proteinExistence type="inferred from homology"/>
<evidence type="ECO:0000256" key="2">
    <source>
        <dbReference type="ARBA" id="ARBA00008263"/>
    </source>
</evidence>
<keyword evidence="9" id="KW-0963">Cytoplasm</keyword>
<dbReference type="InterPro" id="IPR013758">
    <property type="entry name" value="Topo_IIA_A/C_ab"/>
</dbReference>
<dbReference type="GO" id="GO:0005737">
    <property type="term" value="C:cytoplasm"/>
    <property type="evidence" value="ECO:0007669"/>
    <property type="project" value="UniProtKB-SubCell"/>
</dbReference>
<reference evidence="15" key="2">
    <citation type="journal article" date="2024" name="Nature">
        <title>Anoxygenic phototroph of the Chloroflexota uses a type I reaction centre.</title>
        <authorList>
            <person name="Tsuji J.M."/>
            <person name="Shaw N.A."/>
            <person name="Nagashima S."/>
            <person name="Venkiteswaran J.J."/>
            <person name="Schiff S.L."/>
            <person name="Watanabe T."/>
            <person name="Fukui M."/>
            <person name="Hanada S."/>
            <person name="Tank M."/>
            <person name="Neufeld J.D."/>
        </authorList>
    </citation>
    <scope>NUCLEOTIDE SEQUENCE</scope>
    <source>
        <strain evidence="15">L227-S17</strain>
    </source>
</reference>
<protein>
    <recommendedName>
        <fullName evidence="9">DNA gyrase subunit A</fullName>
        <ecNumber evidence="9">5.6.2.2</ecNumber>
    </recommendedName>
</protein>
<dbReference type="NCBIfam" id="NF004043">
    <property type="entry name" value="PRK05560.1"/>
    <property type="match status" value="1"/>
</dbReference>
<dbReference type="InterPro" id="IPR050220">
    <property type="entry name" value="Type_II_DNA_Topoisomerases"/>
</dbReference>
<dbReference type="FunFam" id="1.10.268.10:FF:000001">
    <property type="entry name" value="DNA gyrase subunit A"/>
    <property type="match status" value="1"/>
</dbReference>
<evidence type="ECO:0000313" key="14">
    <source>
        <dbReference type="EMBL" id="NWJ46108.1"/>
    </source>
</evidence>
<evidence type="ECO:0000259" key="13">
    <source>
        <dbReference type="PROSITE" id="PS52040"/>
    </source>
</evidence>
<dbReference type="GO" id="GO:0034335">
    <property type="term" value="F:DNA negative supercoiling activity"/>
    <property type="evidence" value="ECO:0007669"/>
    <property type="project" value="UniProtKB-ARBA"/>
</dbReference>
<evidence type="ECO:0000313" key="16">
    <source>
        <dbReference type="Proteomes" id="UP000521676"/>
    </source>
</evidence>
<evidence type="ECO:0000256" key="9">
    <source>
        <dbReference type="HAMAP-Rule" id="MF_01897"/>
    </source>
</evidence>
<dbReference type="NCBIfam" id="NF004044">
    <property type="entry name" value="PRK05561.1"/>
    <property type="match status" value="1"/>
</dbReference>
<sequence length="853" mass="95238">MEIGNVRSINIEDEMRTAYLDYAMSVIVQRALPDVRDGLKPVHRRILHSMNENGIRSTTPYKKCARIVGDVLGKYHPHGQDAVYETLVRFGQDFSMRYMLIDGQGNFGSVDGDPPAAMRYTEARMAGIADELLQDIDKDTVEFQPNYDGLELEPKVLPAKLPNLLLNGVQGIAVGMATNIPPHNLNELADAIIYLVDNPEASTEDLSERLVGPDFPTGGIILGKAGIREAYATGRGRMIIRAKAHVEENKGRFSIIVTELPYMCNKRTLQERIAELVKDGKIDGISDMNDESDRNGIRLVVDLKRDAQPQKIMNQLFKYTQLQTSFSINMLALVENGLVPRVLPLRRILQSYIEWRQEVITRRTRYDLNKAQQRAHILEGLLKAIANIDKVIQTIRESKNRDAAKTSLIETFQLSAEQAQAILDMQLGRLAALERQRIEDEFNELQKTIAALQDLLDHPKKILGIIKKDLQFLKEKYGDVRRTLIIEDADGDLSVEDLIPDEVVLVSITNKGYVKRLPHDTYKTQRRGGKGVNGMTTREQDVVQHTIICNTMDSLLFFTNKGRVFQLKVHEVPDAGRTAKGLPLINLISIDQNEQVTSVIAINNFENAKYLVMATRQGKIKRTNLSEFSSVRSNGLIAIRLEEKDELGFVWISNGLGEVILTTAEGKAIRFKEEEVRPIGRDAMGVNAIKLVNEGDYVVGMDLVDLEADLLIITSHGFGKRTPMDEFPVHGRYGQGVIAMRLTPKTGRIVATRVVSESDDVMLMTTSGMLVRIPVREISRQGRAAQGVTVMSLGRAGDSIASVAVVTEERTRFRQDENINELKGGNGNGALQLLDGEVNPEEPENHNGNGHKN</sequence>
<name>A0A8T7LVS6_9CHLR</name>
<comment type="miscellaneous">
    <text evidence="9">Few gyrases are as efficient as E.coli at forming negative supercoils. Not all organisms have 2 type II topoisomerases; in organisms with a single type II topoisomerase this enzyme also has to decatenate newly replicated chromosomes.</text>
</comment>
<dbReference type="InterPro" id="IPR035516">
    <property type="entry name" value="Gyrase/topoIV_suA_C"/>
</dbReference>
<dbReference type="InterPro" id="IPR006691">
    <property type="entry name" value="GyrA/parC_rep"/>
</dbReference>
<evidence type="ECO:0000256" key="12">
    <source>
        <dbReference type="SAM" id="MobiDB-lite"/>
    </source>
</evidence>
<dbReference type="EMBL" id="CP128399">
    <property type="protein sequence ID" value="WJW65487.1"/>
    <property type="molecule type" value="Genomic_DNA"/>
</dbReference>
<feature type="active site" description="O-(5'-phospho-DNA)-tyrosine intermediate" evidence="9 10">
    <location>
        <position position="120"/>
    </location>
</feature>
<dbReference type="GO" id="GO:0005524">
    <property type="term" value="F:ATP binding"/>
    <property type="evidence" value="ECO:0007669"/>
    <property type="project" value="UniProtKB-UniRule"/>
</dbReference>
<dbReference type="RefSeq" id="WP_341467371.1">
    <property type="nucleotide sequence ID" value="NZ_CP128399.1"/>
</dbReference>
<dbReference type="HAMAP" id="MF_01897">
    <property type="entry name" value="GyrA"/>
    <property type="match status" value="1"/>
</dbReference>
<gene>
    <name evidence="9 14" type="primary">gyrA</name>
    <name evidence="14" type="ORF">HXX08_09540</name>
    <name evidence="15" type="ORF">OZ401_001252</name>
</gene>
<dbReference type="SUPFAM" id="SSF101904">
    <property type="entry name" value="GyrA/ParC C-terminal domain-like"/>
    <property type="match status" value="1"/>
</dbReference>
<dbReference type="FunFam" id="3.90.199.10:FF:000001">
    <property type="entry name" value="DNA gyrase subunit A"/>
    <property type="match status" value="1"/>
</dbReference>
<comment type="catalytic activity">
    <reaction evidence="1 9 10">
        <text>ATP-dependent breakage, passage and rejoining of double-stranded DNA.</text>
        <dbReference type="EC" id="5.6.2.2"/>
    </reaction>
</comment>
<dbReference type="PANTHER" id="PTHR43493">
    <property type="entry name" value="DNA GYRASE/TOPOISOMERASE SUBUNIT A"/>
    <property type="match status" value="1"/>
</dbReference>
<keyword evidence="11" id="KW-0175">Coiled coil</keyword>
<dbReference type="GO" id="GO:0003677">
    <property type="term" value="F:DNA binding"/>
    <property type="evidence" value="ECO:0007669"/>
    <property type="project" value="UniProtKB-UniRule"/>
</dbReference>
<feature type="domain" description="Topo IIA-type catalytic" evidence="13">
    <location>
        <begin position="32"/>
        <end position="498"/>
    </location>
</feature>
<evidence type="ECO:0000256" key="7">
    <source>
        <dbReference type="ARBA" id="ARBA00023235"/>
    </source>
</evidence>
<dbReference type="Proteomes" id="UP001431572">
    <property type="component" value="Chromosome 1"/>
</dbReference>
<evidence type="ECO:0000256" key="10">
    <source>
        <dbReference type="PROSITE-ProRule" id="PRU01384"/>
    </source>
</evidence>
<keyword evidence="4 9" id="KW-0067">ATP-binding</keyword>
<evidence type="ECO:0000256" key="5">
    <source>
        <dbReference type="ARBA" id="ARBA00023029"/>
    </source>
</evidence>
<comment type="function">
    <text evidence="9">A type II topoisomerase that negatively supercoils closed circular double-stranded (ds) DNA in an ATP-dependent manner to modulate DNA topology and maintain chromosomes in an underwound state. Negative supercoiling favors strand separation, and DNA replication, transcription, recombination and repair, all of which involve strand separation. Also able to catalyze the interconversion of other topological isomers of dsDNA rings, including catenanes and knotted rings. Type II topoisomerases break and join 2 DNA strands simultaneously in an ATP-dependent manner.</text>
</comment>
<dbReference type="InterPro" id="IPR013757">
    <property type="entry name" value="Topo_IIA_A_a_sf"/>
</dbReference>
<comment type="subunit">
    <text evidence="9">Heterotetramer, composed of two GyrA and two GyrB chains. In the heterotetramer, GyrA contains the active site tyrosine that forms a transient covalent intermediate with DNA, while GyrB binds cofactors and catalyzes ATP hydrolysis.</text>
</comment>
<accession>A0A8T7LVS6</accession>
<dbReference type="Proteomes" id="UP000521676">
    <property type="component" value="Unassembled WGS sequence"/>
</dbReference>
<keyword evidence="17" id="KW-1185">Reference proteome</keyword>
<keyword evidence="5 9" id="KW-0799">Topoisomerase</keyword>
<feature type="coiled-coil region" evidence="11">
    <location>
        <begin position="416"/>
        <end position="455"/>
    </location>
</feature>
<dbReference type="CDD" id="cd00187">
    <property type="entry name" value="TOP4c"/>
    <property type="match status" value="1"/>
</dbReference>
<dbReference type="GO" id="GO:0006261">
    <property type="term" value="P:DNA-templated DNA replication"/>
    <property type="evidence" value="ECO:0007669"/>
    <property type="project" value="UniProtKB-UniRule"/>
</dbReference>
<dbReference type="EMBL" id="JACATZ010000001">
    <property type="protein sequence ID" value="NWJ46108.1"/>
    <property type="molecule type" value="Genomic_DNA"/>
</dbReference>
<dbReference type="InterPro" id="IPR002205">
    <property type="entry name" value="Topo_IIA_dom_A"/>
</dbReference>
<dbReference type="FunFam" id="3.30.1360.40:FF:000002">
    <property type="entry name" value="DNA gyrase subunit A"/>
    <property type="match status" value="1"/>
</dbReference>
<dbReference type="Gene3D" id="3.30.1360.40">
    <property type="match status" value="1"/>
</dbReference>
<dbReference type="Gene3D" id="2.120.10.90">
    <property type="entry name" value="DNA gyrase/topoisomerase IV, subunit A, C-terminal"/>
    <property type="match status" value="1"/>
</dbReference>
<feature type="region of interest" description="Disordered" evidence="12">
    <location>
        <begin position="821"/>
        <end position="853"/>
    </location>
</feature>
<dbReference type="InterPro" id="IPR013760">
    <property type="entry name" value="Topo_IIA-like_dom_sf"/>
</dbReference>
<keyword evidence="7 9" id="KW-0413">Isomerase</keyword>
<dbReference type="PROSITE" id="PS52040">
    <property type="entry name" value="TOPO_IIA"/>
    <property type="match status" value="1"/>
</dbReference>
<evidence type="ECO:0000256" key="1">
    <source>
        <dbReference type="ARBA" id="ARBA00000185"/>
    </source>
</evidence>
<dbReference type="SUPFAM" id="SSF56719">
    <property type="entry name" value="Type II DNA topoisomerase"/>
    <property type="match status" value="1"/>
</dbReference>
<dbReference type="Pfam" id="PF00521">
    <property type="entry name" value="DNA_topoisoIV"/>
    <property type="match status" value="1"/>
</dbReference>
<dbReference type="PANTHER" id="PTHR43493:SF5">
    <property type="entry name" value="DNA GYRASE SUBUNIT A, CHLOROPLASTIC_MITOCHONDRIAL"/>
    <property type="match status" value="1"/>
</dbReference>